<feature type="chain" id="PRO_5007293019" evidence="2">
    <location>
        <begin position="23"/>
        <end position="193"/>
    </location>
</feature>
<evidence type="ECO:0000313" key="4">
    <source>
        <dbReference type="Proteomes" id="UP000070501"/>
    </source>
</evidence>
<protein>
    <submittedName>
        <fullName evidence="3">Uncharacterized protein</fullName>
    </submittedName>
</protein>
<feature type="signal peptide" evidence="2">
    <location>
        <begin position="1"/>
        <end position="22"/>
    </location>
</feature>
<dbReference type="InParanoid" id="A0A136IR31"/>
<feature type="region of interest" description="Disordered" evidence="1">
    <location>
        <begin position="129"/>
        <end position="169"/>
    </location>
</feature>
<organism evidence="3 4">
    <name type="scientific">Microdochium bolleyi</name>
    <dbReference type="NCBI Taxonomy" id="196109"/>
    <lineage>
        <taxon>Eukaryota</taxon>
        <taxon>Fungi</taxon>
        <taxon>Dikarya</taxon>
        <taxon>Ascomycota</taxon>
        <taxon>Pezizomycotina</taxon>
        <taxon>Sordariomycetes</taxon>
        <taxon>Xylariomycetidae</taxon>
        <taxon>Xylariales</taxon>
        <taxon>Microdochiaceae</taxon>
        <taxon>Microdochium</taxon>
    </lineage>
</organism>
<reference evidence="3 4" key="1">
    <citation type="submission" date="2016-02" db="EMBL/GenBank/DDBJ databases">
        <title>Draft genome sequence of Microdochium bolleyi, a fungal endophyte of beachgrass.</title>
        <authorList>
            <consortium name="DOE Joint Genome Institute"/>
            <person name="David A.S."/>
            <person name="May G."/>
            <person name="Haridas S."/>
            <person name="Lim J."/>
            <person name="Wang M."/>
            <person name="Labutti K."/>
            <person name="Lipzen A."/>
            <person name="Barry K."/>
            <person name="Grigoriev I.V."/>
        </authorList>
    </citation>
    <scope>NUCLEOTIDE SEQUENCE [LARGE SCALE GENOMIC DNA]</scope>
    <source>
        <strain evidence="3 4">J235TASD1</strain>
    </source>
</reference>
<accession>A0A136IR31</accession>
<sequence>MHFPRTLAAILVSFLATMPASAFLTTAVLPEASLAAAPITQAPGAGVANHHRVLSTVTLPYPQSAQTITGNAAIISCATVIIDEHSVYYIPEDGGGWMGANKHNVTGGGYTVIFDLSVTVANGTLPASASNVPETTCKKSASTSSSAVSTTTAAQTPIETQPNAGTRIRAPPERALLAWAGLAVMCAAGGVGL</sequence>
<gene>
    <name evidence="3" type="ORF">Micbo1qcDRAFT_208397</name>
</gene>
<dbReference type="AlphaFoldDB" id="A0A136IR31"/>
<keyword evidence="2" id="KW-0732">Signal</keyword>
<evidence type="ECO:0000256" key="1">
    <source>
        <dbReference type="SAM" id="MobiDB-lite"/>
    </source>
</evidence>
<keyword evidence="4" id="KW-1185">Reference proteome</keyword>
<dbReference type="Proteomes" id="UP000070501">
    <property type="component" value="Unassembled WGS sequence"/>
</dbReference>
<proteinExistence type="predicted"/>
<evidence type="ECO:0000256" key="2">
    <source>
        <dbReference type="SAM" id="SignalP"/>
    </source>
</evidence>
<name>A0A136IR31_9PEZI</name>
<evidence type="ECO:0000313" key="3">
    <source>
        <dbReference type="EMBL" id="KXJ87390.1"/>
    </source>
</evidence>
<feature type="compositionally biased region" description="Low complexity" evidence="1">
    <location>
        <begin position="140"/>
        <end position="154"/>
    </location>
</feature>
<dbReference type="EMBL" id="KQ964263">
    <property type="protein sequence ID" value="KXJ87390.1"/>
    <property type="molecule type" value="Genomic_DNA"/>
</dbReference>
<feature type="compositionally biased region" description="Polar residues" evidence="1">
    <location>
        <begin position="155"/>
        <end position="164"/>
    </location>
</feature>